<evidence type="ECO:0000313" key="2">
    <source>
        <dbReference type="EMBL" id="KAH3830047.1"/>
    </source>
</evidence>
<dbReference type="InterPro" id="IPR006342">
    <property type="entry name" value="FkbM_mtfrase"/>
</dbReference>
<comment type="caution">
    <text evidence="2">The sequence shown here is derived from an EMBL/GenBank/DDBJ whole genome shotgun (WGS) entry which is preliminary data.</text>
</comment>
<dbReference type="AlphaFoldDB" id="A0A9D4K2B5"/>
<sequence length="330" mass="37477">MCLCASTIGSKREIGFNPILAGLPARSASIRLGETTRQNRTEFFDIGRALCVVMFGLFYKTVLSRLTYKTFGDKEKERLHSPHLSSFRVVTTPSKPVAVDPSTANRYLRILKGTGRYNLNSKNGNRGSWSEYGQDKRVDDLLKQRRDGFFVELGGFNGETSSNTLFFEKHRGWSGIFIEADPTSYGTMVTKDRKCFMLNSCVSNKLRAMDFTIADQYTSSNVSMTDEHRKRIPNVESKAVITVQCYSFQDIMAALGRDHVDYFSLDVEGGEIQILESIDWPKITIDVFSIETFQFRNEIVAVMRSKGYETIGKFNFDDFFVKRTNANNTV</sequence>
<feature type="domain" description="Methyltransferase FkbM" evidence="1">
    <location>
        <begin position="157"/>
        <end position="309"/>
    </location>
</feature>
<dbReference type="GO" id="GO:0005794">
    <property type="term" value="C:Golgi apparatus"/>
    <property type="evidence" value="ECO:0007669"/>
    <property type="project" value="TreeGrafter"/>
</dbReference>
<organism evidence="2 3">
    <name type="scientific">Dreissena polymorpha</name>
    <name type="common">Zebra mussel</name>
    <name type="synonym">Mytilus polymorpha</name>
    <dbReference type="NCBI Taxonomy" id="45954"/>
    <lineage>
        <taxon>Eukaryota</taxon>
        <taxon>Metazoa</taxon>
        <taxon>Spiralia</taxon>
        <taxon>Lophotrochozoa</taxon>
        <taxon>Mollusca</taxon>
        <taxon>Bivalvia</taxon>
        <taxon>Autobranchia</taxon>
        <taxon>Heteroconchia</taxon>
        <taxon>Euheterodonta</taxon>
        <taxon>Imparidentia</taxon>
        <taxon>Neoheterodontei</taxon>
        <taxon>Myida</taxon>
        <taxon>Dreissenoidea</taxon>
        <taxon>Dreissenidae</taxon>
        <taxon>Dreissena</taxon>
    </lineage>
</organism>
<dbReference type="GO" id="GO:0031902">
    <property type="term" value="C:late endosome membrane"/>
    <property type="evidence" value="ECO:0007669"/>
    <property type="project" value="TreeGrafter"/>
</dbReference>
<protein>
    <recommendedName>
        <fullName evidence="1">Methyltransferase FkbM domain-containing protein</fullName>
    </recommendedName>
</protein>
<dbReference type="InterPro" id="IPR029063">
    <property type="entry name" value="SAM-dependent_MTases_sf"/>
</dbReference>
<evidence type="ECO:0000259" key="1">
    <source>
        <dbReference type="Pfam" id="PF05050"/>
    </source>
</evidence>
<accession>A0A9D4K2B5</accession>
<gene>
    <name evidence="2" type="ORF">DPMN_103284</name>
</gene>
<dbReference type="GO" id="GO:0005886">
    <property type="term" value="C:plasma membrane"/>
    <property type="evidence" value="ECO:0007669"/>
    <property type="project" value="TreeGrafter"/>
</dbReference>
<dbReference type="EMBL" id="JAIWYP010000004">
    <property type="protein sequence ID" value="KAH3830047.1"/>
    <property type="molecule type" value="Genomic_DNA"/>
</dbReference>
<dbReference type="PANTHER" id="PTHR34009">
    <property type="entry name" value="PROTEIN STAR"/>
    <property type="match status" value="1"/>
</dbReference>
<dbReference type="GO" id="GO:0005789">
    <property type="term" value="C:endoplasmic reticulum membrane"/>
    <property type="evidence" value="ECO:0007669"/>
    <property type="project" value="TreeGrafter"/>
</dbReference>
<proteinExistence type="predicted"/>
<keyword evidence="3" id="KW-1185">Reference proteome</keyword>
<dbReference type="SUPFAM" id="SSF53335">
    <property type="entry name" value="S-adenosyl-L-methionine-dependent methyltransferases"/>
    <property type="match status" value="1"/>
</dbReference>
<dbReference type="GO" id="GO:0006888">
    <property type="term" value="P:endoplasmic reticulum to Golgi vesicle-mediated transport"/>
    <property type="evidence" value="ECO:0007669"/>
    <property type="project" value="TreeGrafter"/>
</dbReference>
<reference evidence="2" key="2">
    <citation type="submission" date="2020-11" db="EMBL/GenBank/DDBJ databases">
        <authorList>
            <person name="McCartney M.A."/>
            <person name="Auch B."/>
            <person name="Kono T."/>
            <person name="Mallez S."/>
            <person name="Becker A."/>
            <person name="Gohl D.M."/>
            <person name="Silverstein K.A.T."/>
            <person name="Koren S."/>
            <person name="Bechman K.B."/>
            <person name="Herman A."/>
            <person name="Abrahante J.E."/>
            <person name="Garbe J."/>
        </authorList>
    </citation>
    <scope>NUCLEOTIDE SEQUENCE</scope>
    <source>
        <strain evidence="2">Duluth1</strain>
        <tissue evidence="2">Whole animal</tissue>
    </source>
</reference>
<dbReference type="Pfam" id="PF05050">
    <property type="entry name" value="Methyltransf_21"/>
    <property type="match status" value="1"/>
</dbReference>
<name>A0A9D4K2B5_DREPO</name>
<reference evidence="2" key="1">
    <citation type="journal article" date="2019" name="bioRxiv">
        <title>The Genome of the Zebra Mussel, Dreissena polymorpha: A Resource for Invasive Species Research.</title>
        <authorList>
            <person name="McCartney M.A."/>
            <person name="Auch B."/>
            <person name="Kono T."/>
            <person name="Mallez S."/>
            <person name="Zhang Y."/>
            <person name="Obille A."/>
            <person name="Becker A."/>
            <person name="Abrahante J.E."/>
            <person name="Garbe J."/>
            <person name="Badalamenti J.P."/>
            <person name="Herman A."/>
            <person name="Mangelson H."/>
            <person name="Liachko I."/>
            <person name="Sullivan S."/>
            <person name="Sone E.D."/>
            <person name="Koren S."/>
            <person name="Silverstein K.A.T."/>
            <person name="Beckman K.B."/>
            <person name="Gohl D.M."/>
        </authorList>
    </citation>
    <scope>NUCLEOTIDE SEQUENCE</scope>
    <source>
        <strain evidence="2">Duluth1</strain>
        <tissue evidence="2">Whole animal</tissue>
    </source>
</reference>
<dbReference type="PANTHER" id="PTHR34009:SF2">
    <property type="entry name" value="PROTEIN STAR"/>
    <property type="match status" value="1"/>
</dbReference>
<dbReference type="GO" id="GO:0016197">
    <property type="term" value="P:endosomal transport"/>
    <property type="evidence" value="ECO:0007669"/>
    <property type="project" value="TreeGrafter"/>
</dbReference>
<evidence type="ECO:0000313" key="3">
    <source>
        <dbReference type="Proteomes" id="UP000828390"/>
    </source>
</evidence>
<dbReference type="Gene3D" id="3.40.50.150">
    <property type="entry name" value="Vaccinia Virus protein VP39"/>
    <property type="match status" value="1"/>
</dbReference>
<dbReference type="Proteomes" id="UP000828390">
    <property type="component" value="Unassembled WGS sequence"/>
</dbReference>
<dbReference type="InterPro" id="IPR053202">
    <property type="entry name" value="EGF_Rcpt_Signaling_Reg"/>
</dbReference>